<protein>
    <submittedName>
        <fullName evidence="1">Uncharacterized protein</fullName>
    </submittedName>
</protein>
<dbReference type="EMBL" id="BJZV01000056">
    <property type="protein sequence ID" value="GEP12656.1"/>
    <property type="molecule type" value="Genomic_DNA"/>
</dbReference>
<organism evidence="1 2">
    <name type="scientific">Methylobacterium gnaphalii</name>
    <dbReference type="NCBI Taxonomy" id="1010610"/>
    <lineage>
        <taxon>Bacteria</taxon>
        <taxon>Pseudomonadati</taxon>
        <taxon>Pseudomonadota</taxon>
        <taxon>Alphaproteobacteria</taxon>
        <taxon>Hyphomicrobiales</taxon>
        <taxon>Methylobacteriaceae</taxon>
        <taxon>Methylobacterium</taxon>
    </lineage>
</organism>
<name>A0A512JRR6_9HYPH</name>
<dbReference type="AlphaFoldDB" id="A0A512JRR6"/>
<proteinExistence type="predicted"/>
<dbReference type="Proteomes" id="UP000321750">
    <property type="component" value="Unassembled WGS sequence"/>
</dbReference>
<evidence type="ECO:0000313" key="1">
    <source>
        <dbReference type="EMBL" id="GEP12656.1"/>
    </source>
</evidence>
<sequence length="51" mass="5903">MICQRWASDHPFAGHTAEILKREAVRNALRPEVHELVRRELLNLEIGQLAN</sequence>
<comment type="caution">
    <text evidence="1">The sequence shown here is derived from an EMBL/GenBank/DDBJ whole genome shotgun (WGS) entry which is preliminary data.</text>
</comment>
<evidence type="ECO:0000313" key="2">
    <source>
        <dbReference type="Proteomes" id="UP000321750"/>
    </source>
</evidence>
<gene>
    <name evidence="1" type="ORF">MGN01_45010</name>
</gene>
<keyword evidence="2" id="KW-1185">Reference proteome</keyword>
<reference evidence="1 2" key="1">
    <citation type="submission" date="2019-07" db="EMBL/GenBank/DDBJ databases">
        <title>Whole genome shotgun sequence of Methylobacterium gnaphalii NBRC 107716.</title>
        <authorList>
            <person name="Hosoyama A."/>
            <person name="Uohara A."/>
            <person name="Ohji S."/>
            <person name="Ichikawa N."/>
        </authorList>
    </citation>
    <scope>NUCLEOTIDE SEQUENCE [LARGE SCALE GENOMIC DNA]</scope>
    <source>
        <strain evidence="1 2">NBRC 107716</strain>
    </source>
</reference>
<accession>A0A512JRR6</accession>